<dbReference type="GO" id="GO:0015031">
    <property type="term" value="P:protein transport"/>
    <property type="evidence" value="ECO:0007669"/>
    <property type="project" value="UniProtKB-KW"/>
</dbReference>
<keyword evidence="5" id="KW-0653">Protein transport</keyword>
<dbReference type="PANTHER" id="PTHR13673:SF0">
    <property type="entry name" value="VPS35 ENDOSOMAL PROTEIN-SORTING FACTOR-LIKE"/>
    <property type="match status" value="1"/>
</dbReference>
<keyword evidence="4" id="KW-0967">Endosome</keyword>
<feature type="coiled-coil region" evidence="6">
    <location>
        <begin position="993"/>
        <end position="1020"/>
    </location>
</feature>
<evidence type="ECO:0000256" key="6">
    <source>
        <dbReference type="SAM" id="Coils"/>
    </source>
</evidence>
<evidence type="ECO:0000256" key="5">
    <source>
        <dbReference type="ARBA" id="ARBA00022927"/>
    </source>
</evidence>
<evidence type="ECO:0000313" key="7">
    <source>
        <dbReference type="EMBL" id="CAJ0593398.1"/>
    </source>
</evidence>
<keyword evidence="8" id="KW-1185">Reference proteome</keyword>
<dbReference type="InterPro" id="IPR029705">
    <property type="entry name" value="VPS35L"/>
</dbReference>
<protein>
    <submittedName>
        <fullName evidence="7">Uncharacterized protein</fullName>
    </submittedName>
</protein>
<dbReference type="EMBL" id="CATQJL010000112">
    <property type="protein sequence ID" value="CAJ0593398.1"/>
    <property type="molecule type" value="Genomic_DNA"/>
</dbReference>
<dbReference type="Proteomes" id="UP001176961">
    <property type="component" value="Unassembled WGS sequence"/>
</dbReference>
<name>A0AA36DT84_CYLNA</name>
<accession>A0AA36DT84</accession>
<evidence type="ECO:0000256" key="3">
    <source>
        <dbReference type="ARBA" id="ARBA00022448"/>
    </source>
</evidence>
<evidence type="ECO:0000256" key="1">
    <source>
        <dbReference type="ARBA" id="ARBA00004177"/>
    </source>
</evidence>
<dbReference type="GO" id="GO:0032456">
    <property type="term" value="P:endocytic recycling"/>
    <property type="evidence" value="ECO:0007669"/>
    <property type="project" value="InterPro"/>
</dbReference>
<keyword evidence="3" id="KW-0813">Transport</keyword>
<organism evidence="7 8">
    <name type="scientific">Cylicocyclus nassatus</name>
    <name type="common">Nematode worm</name>
    <dbReference type="NCBI Taxonomy" id="53992"/>
    <lineage>
        <taxon>Eukaryota</taxon>
        <taxon>Metazoa</taxon>
        <taxon>Ecdysozoa</taxon>
        <taxon>Nematoda</taxon>
        <taxon>Chromadorea</taxon>
        <taxon>Rhabditida</taxon>
        <taxon>Rhabditina</taxon>
        <taxon>Rhabditomorpha</taxon>
        <taxon>Strongyloidea</taxon>
        <taxon>Strongylidae</taxon>
        <taxon>Cylicocyclus</taxon>
    </lineage>
</organism>
<gene>
    <name evidence="7" type="ORF">CYNAS_LOCUS5381</name>
</gene>
<comment type="similarity">
    <text evidence="2">Belongs to the VPS35L family.</text>
</comment>
<reference evidence="7" key="1">
    <citation type="submission" date="2023-07" db="EMBL/GenBank/DDBJ databases">
        <authorList>
            <consortium name="CYATHOMIX"/>
        </authorList>
    </citation>
    <scope>NUCLEOTIDE SEQUENCE</scope>
    <source>
        <strain evidence="7">N/A</strain>
    </source>
</reference>
<sequence>MAACFRRERKCVETAGYACAFRIRQKFACPLRYSPFYAVYLRWKNSSDGFMFSFIANLTDLEPAFRHPLLPPSAFLRKETPQQSQEEPKYDFVDPLGATIEEELPANVTRLDLDALENIQPKKEQILDNTLETKNKDGPVRDVELVDFEPWRSKRAQILNEHEATDKKGAYSTFGSASPAKFTMSSKTRHRLEVLEDMSGLRKLSDISQNELIVHINDLREKFLAAWEDNQRVESVRIMVELSRMLSAPTTPNFFPVQWVLVTDILDLFGNLVYERLLTKANEERQAAGYSLLSSNFVSNDILPDTVEVAQNWFCKIADIKEAVPRFYVETTLIGCLRFLDSITMRVHLLRMATMVELFSHPLSAAYARAYICKIAMILEPTDRGPHWKALNDWMQASKPPTEYVAPALEWIVQCVSYGAATIEDLGPLWEYCKQSEQRGMLLHAFVLSIPLKYLLNHCLKVCEILVFQQRPAEDFEVFGKRLLSGETPEETRFEILRLVLPYISKFEGSDFMRCCVVWSRFISRYFSVKEISDLCELTFVKTRKSKNPTDHFAELVIIVESIMECRSEDLSTVLKLKPFVDILDYVRDEPYGSKCARSVLTAIIHAFQVEAVDDLIIVDRIVEQCSRLCLSIRPDSIHDEVKIVDRIVSSALDRPMIAEDPERHLAFLVRARSVLYQSDDIIAHILMLMISFALQFYENRPASNKKATFMRALISNLFITTPSIKDPVVRLHFTLRTIYLSLLANSRPQTEALLHYSLQTLNDLDVSPAQCLSLYSQFLALLVFIPDTSKDKPLLMFNEFVKVVQRKKWPQNSEGVLGDVWIICLRYLWAVSRREFPVKFTNVQSNDVFHGSSGEYSTAIMANLDFIMQQLLALIETQSPAKPTVALHLLEFAVLKLELRGPVVKLVSNLLKRCAKSGQFEVRVRCIIDDLIKLSEANEEVKQALVKLKQGSRSASIGHNFKSFRMFSDDEDFDTYLSDVDSSPEKNVTKKNGLEEKQFHELMERCEELRKRMNDVDELARQVKFAMELQKQMSDCYSNRITSFPIETGMELRCLASGSLMLLFTIYNKTSNDLKGWSISASLSTAVADTVNTCPSLSQSIALQTLAAGEEFSSELFVAQQHLRLPLAVRLNLIRSFNIAGEEKFIVIELDSAYLSLRDLLFPAQSPPQQGQDKSKATIIGGFSLRIPCALIDLLSGCPDDNDPVNVLRIILPRHRFSLAPGCYSISVILVENPFDKHSLHIEIIRESNSFVVHVNLRDASLRSRLRESLQLHIIHLSLRVKKRPPNSVTIVNDSHTVDELYENVISSFL</sequence>
<evidence type="ECO:0000256" key="4">
    <source>
        <dbReference type="ARBA" id="ARBA00022753"/>
    </source>
</evidence>
<comment type="subcellular location">
    <subcellularLocation>
        <location evidence="1">Endosome</location>
    </subcellularLocation>
</comment>
<evidence type="ECO:0000313" key="8">
    <source>
        <dbReference type="Proteomes" id="UP001176961"/>
    </source>
</evidence>
<proteinExistence type="inferred from homology"/>
<keyword evidence="6" id="KW-0175">Coiled coil</keyword>
<dbReference type="GO" id="GO:0005768">
    <property type="term" value="C:endosome"/>
    <property type="evidence" value="ECO:0007669"/>
    <property type="project" value="UniProtKB-SubCell"/>
</dbReference>
<comment type="caution">
    <text evidence="7">The sequence shown here is derived from an EMBL/GenBank/DDBJ whole genome shotgun (WGS) entry which is preliminary data.</text>
</comment>
<evidence type="ECO:0000256" key="2">
    <source>
        <dbReference type="ARBA" id="ARBA00010704"/>
    </source>
</evidence>
<dbReference type="PANTHER" id="PTHR13673">
    <property type="entry name" value="ESOPHAGEAL CANCER ASSOCIATED PROTEIN"/>
    <property type="match status" value="1"/>
</dbReference>